<keyword evidence="2 5" id="KW-0812">Transmembrane</keyword>
<evidence type="ECO:0000313" key="7">
    <source>
        <dbReference type="Proteomes" id="UP000610746"/>
    </source>
</evidence>
<keyword evidence="4 5" id="KW-0472">Membrane</keyword>
<evidence type="ECO:0000256" key="1">
    <source>
        <dbReference type="ARBA" id="ARBA00004141"/>
    </source>
</evidence>
<gene>
    <name evidence="6" type="ORF">HNQ03_002009</name>
</gene>
<feature type="transmembrane region" description="Helical" evidence="5">
    <location>
        <begin position="7"/>
        <end position="25"/>
    </location>
</feature>
<proteinExistence type="predicted"/>
<dbReference type="EMBL" id="JABSNO010000014">
    <property type="protein sequence ID" value="NRS92925.1"/>
    <property type="molecule type" value="Genomic_DNA"/>
</dbReference>
<evidence type="ECO:0000313" key="6">
    <source>
        <dbReference type="EMBL" id="NRS92925.1"/>
    </source>
</evidence>
<evidence type="ECO:0000256" key="4">
    <source>
        <dbReference type="ARBA" id="ARBA00023136"/>
    </source>
</evidence>
<organism evidence="6 7">
    <name type="scientific">Frigoriflavimonas asaccharolytica</name>
    <dbReference type="NCBI Taxonomy" id="2735899"/>
    <lineage>
        <taxon>Bacteria</taxon>
        <taxon>Pseudomonadati</taxon>
        <taxon>Bacteroidota</taxon>
        <taxon>Flavobacteriia</taxon>
        <taxon>Flavobacteriales</taxon>
        <taxon>Weeksellaceae</taxon>
        <taxon>Frigoriflavimonas</taxon>
    </lineage>
</organism>
<dbReference type="Pfam" id="PF07681">
    <property type="entry name" value="DoxX"/>
    <property type="match status" value="1"/>
</dbReference>
<keyword evidence="7" id="KW-1185">Reference proteome</keyword>
<name>A0A8J8K5P1_9FLAO</name>
<evidence type="ECO:0000256" key="3">
    <source>
        <dbReference type="ARBA" id="ARBA00022989"/>
    </source>
</evidence>
<comment type="subcellular location">
    <subcellularLocation>
        <location evidence="1">Membrane</location>
        <topology evidence="1">Multi-pass membrane protein</topology>
    </subcellularLocation>
</comment>
<protein>
    <submittedName>
        <fullName evidence="6">Thiosulfate dehydrogenase [quinone] large subunit</fullName>
        <ecNumber evidence="6">1.8.5.2</ecNumber>
    </submittedName>
</protein>
<dbReference type="EC" id="1.8.5.2" evidence="6"/>
<feature type="transmembrane region" description="Helical" evidence="5">
    <location>
        <begin position="102"/>
        <end position="119"/>
    </location>
</feature>
<dbReference type="GO" id="GO:0043831">
    <property type="term" value="F:thiosulfate dehydrogenase (quinone) activity"/>
    <property type="evidence" value="ECO:0007669"/>
    <property type="project" value="UniProtKB-EC"/>
</dbReference>
<dbReference type="GO" id="GO:0016020">
    <property type="term" value="C:membrane"/>
    <property type="evidence" value="ECO:0007669"/>
    <property type="project" value="UniProtKB-SubCell"/>
</dbReference>
<feature type="transmembrane region" description="Helical" evidence="5">
    <location>
        <begin position="78"/>
        <end position="96"/>
    </location>
</feature>
<dbReference type="InterPro" id="IPR032808">
    <property type="entry name" value="DoxX"/>
</dbReference>
<reference evidence="6" key="1">
    <citation type="submission" date="2020-05" db="EMBL/GenBank/DDBJ databases">
        <title>Genomic Encyclopedia of Type Strains, Phase IV (KMG-V): Genome sequencing to study the core and pangenomes of soil and plant-associated prokaryotes.</title>
        <authorList>
            <person name="Whitman W."/>
        </authorList>
    </citation>
    <scope>NUCLEOTIDE SEQUENCE</scope>
    <source>
        <strain evidence="6">16F</strain>
    </source>
</reference>
<dbReference type="RefSeq" id="WP_173779513.1">
    <property type="nucleotide sequence ID" value="NZ_JABSNO010000014.1"/>
</dbReference>
<dbReference type="AlphaFoldDB" id="A0A8J8K5P1"/>
<sequence>MKNKKLAYFLLRIIVGMSMFGHGLVRLPKIAAFSAGMAEKFQDSMIPLFLVEPFGYILTIAEFIIGILLLFGFLTRQSLVAGSIVMIALVFGSSAVENWPVINSQLWHAALFAFLLWNLDYNSWSIDTRNKLEEN</sequence>
<feature type="transmembrane region" description="Helical" evidence="5">
    <location>
        <begin position="45"/>
        <end position="71"/>
    </location>
</feature>
<evidence type="ECO:0000256" key="5">
    <source>
        <dbReference type="SAM" id="Phobius"/>
    </source>
</evidence>
<dbReference type="Proteomes" id="UP000610746">
    <property type="component" value="Unassembled WGS sequence"/>
</dbReference>
<evidence type="ECO:0000256" key="2">
    <source>
        <dbReference type="ARBA" id="ARBA00022692"/>
    </source>
</evidence>
<accession>A0A8J8K5P1</accession>
<keyword evidence="3 5" id="KW-1133">Transmembrane helix</keyword>
<comment type="caution">
    <text evidence="6">The sequence shown here is derived from an EMBL/GenBank/DDBJ whole genome shotgun (WGS) entry which is preliminary data.</text>
</comment>
<keyword evidence="6" id="KW-0560">Oxidoreductase</keyword>